<comment type="caution">
    <text evidence="4">The sequence shown here is derived from an EMBL/GenBank/DDBJ whole genome shotgun (WGS) entry which is preliminary data.</text>
</comment>
<feature type="transmembrane region" description="Helical" evidence="2">
    <location>
        <begin position="77"/>
        <end position="98"/>
    </location>
</feature>
<evidence type="ECO:0000259" key="3">
    <source>
        <dbReference type="Pfam" id="PF20152"/>
    </source>
</evidence>
<keyword evidence="2" id="KW-0472">Membrane</keyword>
<evidence type="ECO:0000256" key="1">
    <source>
        <dbReference type="SAM" id="MobiDB-lite"/>
    </source>
</evidence>
<dbReference type="AlphaFoldDB" id="A0A8H7CFW2"/>
<feature type="region of interest" description="Disordered" evidence="1">
    <location>
        <begin position="1"/>
        <end position="21"/>
    </location>
</feature>
<evidence type="ECO:0000256" key="2">
    <source>
        <dbReference type="SAM" id="Phobius"/>
    </source>
</evidence>
<dbReference type="OrthoDB" id="3262409at2759"/>
<keyword evidence="2 4" id="KW-0812">Transmembrane</keyword>
<evidence type="ECO:0000313" key="5">
    <source>
        <dbReference type="Proteomes" id="UP000623467"/>
    </source>
</evidence>
<accession>A0A8H7CFW2</accession>
<dbReference type="EMBL" id="JACAZH010000050">
    <property type="protein sequence ID" value="KAF7333973.1"/>
    <property type="molecule type" value="Genomic_DNA"/>
</dbReference>
<reference evidence="4" key="1">
    <citation type="submission" date="2020-05" db="EMBL/GenBank/DDBJ databases">
        <title>Mycena genomes resolve the evolution of fungal bioluminescence.</title>
        <authorList>
            <person name="Tsai I.J."/>
        </authorList>
    </citation>
    <scope>NUCLEOTIDE SEQUENCE</scope>
    <source>
        <strain evidence="4">160909Yilan</strain>
    </source>
</reference>
<gene>
    <name evidence="4" type="ORF">MSAN_02399400</name>
</gene>
<dbReference type="PANTHER" id="PTHR40465">
    <property type="entry name" value="CHROMOSOME 1, WHOLE GENOME SHOTGUN SEQUENCE"/>
    <property type="match status" value="1"/>
</dbReference>
<protein>
    <submittedName>
        <fullName evidence="4">Putative Transmembrane protein</fullName>
    </submittedName>
</protein>
<keyword evidence="2" id="KW-1133">Transmembrane helix</keyword>
<dbReference type="Pfam" id="PF20152">
    <property type="entry name" value="DUF6534"/>
    <property type="match status" value="1"/>
</dbReference>
<feature type="transmembrane region" description="Helical" evidence="2">
    <location>
        <begin position="188"/>
        <end position="211"/>
    </location>
</feature>
<feature type="transmembrane region" description="Helical" evidence="2">
    <location>
        <begin position="147"/>
        <end position="168"/>
    </location>
</feature>
<feature type="transmembrane region" description="Helical" evidence="2">
    <location>
        <begin position="118"/>
        <end position="138"/>
    </location>
</feature>
<name>A0A8H7CFW2_9AGAR</name>
<keyword evidence="5" id="KW-1185">Reference proteome</keyword>
<dbReference type="Proteomes" id="UP000623467">
    <property type="component" value="Unassembled WGS sequence"/>
</dbReference>
<feature type="transmembrane region" description="Helical" evidence="2">
    <location>
        <begin position="232"/>
        <end position="252"/>
    </location>
</feature>
<dbReference type="InterPro" id="IPR045339">
    <property type="entry name" value="DUF6534"/>
</dbReference>
<dbReference type="PANTHER" id="PTHR40465:SF1">
    <property type="entry name" value="DUF6534 DOMAIN-CONTAINING PROTEIN"/>
    <property type="match status" value="1"/>
</dbReference>
<organism evidence="4 5">
    <name type="scientific">Mycena sanguinolenta</name>
    <dbReference type="NCBI Taxonomy" id="230812"/>
    <lineage>
        <taxon>Eukaryota</taxon>
        <taxon>Fungi</taxon>
        <taxon>Dikarya</taxon>
        <taxon>Basidiomycota</taxon>
        <taxon>Agaricomycotina</taxon>
        <taxon>Agaricomycetes</taxon>
        <taxon>Agaricomycetidae</taxon>
        <taxon>Agaricales</taxon>
        <taxon>Marasmiineae</taxon>
        <taxon>Mycenaceae</taxon>
        <taxon>Mycena</taxon>
    </lineage>
</organism>
<feature type="domain" description="DUF6534" evidence="3">
    <location>
        <begin position="195"/>
        <end position="283"/>
    </location>
</feature>
<sequence length="364" mass="40755">MNLETEKQCRGVNRRSRPPCTRSTAMAPSIIPGVDIAKLTGPLVLGYMWSYCLYGVLLVQTYMYTEMFPNDRRGLKILVWTMFFFETLFTVLMTIAAWSMFGSGWGDPQAILQFNWTWGILPLLSGIHSGMAQGFYIWRIWHLTKKLWLPVPIGLGVFTQLFGLYWFAVKFNIAHWRIASLPPLSGAVTVWLVGSAACDVFITLALIGILWRRKRQTKFTETTGILNRLIRLSVETGALTSGAAILEIILWLCFQSVYYHFIPFLVLGKLYSNVLMATLNCRNPLFLATSQNYMSAASSSTAKPQVQSAFWAEPEPKGGITGTQSAGAVHVSRNIYVDHSPDSIVMTNFNIASTPPDDVEKGKL</sequence>
<proteinExistence type="predicted"/>
<evidence type="ECO:0000313" key="4">
    <source>
        <dbReference type="EMBL" id="KAF7333973.1"/>
    </source>
</evidence>